<feature type="domain" description="HAMP" evidence="13">
    <location>
        <begin position="154"/>
        <end position="206"/>
    </location>
</feature>
<keyword evidence="9" id="KW-0902">Two-component regulatory system</keyword>
<dbReference type="SUPFAM" id="SSF47384">
    <property type="entry name" value="Homodimeric domain of signal transducing histidine kinase"/>
    <property type="match status" value="1"/>
</dbReference>
<dbReference type="GO" id="GO:0005886">
    <property type="term" value="C:plasma membrane"/>
    <property type="evidence" value="ECO:0007669"/>
    <property type="project" value="TreeGrafter"/>
</dbReference>
<keyword evidence="15" id="KW-1185">Reference proteome</keyword>
<dbReference type="CDD" id="cd00082">
    <property type="entry name" value="HisKA"/>
    <property type="match status" value="1"/>
</dbReference>
<evidence type="ECO:0000256" key="10">
    <source>
        <dbReference type="ARBA" id="ARBA00023136"/>
    </source>
</evidence>
<name>A0A2P8R186_9BACT</name>
<keyword evidence="4" id="KW-0597">Phosphoprotein</keyword>
<dbReference type="PROSITE" id="PS50885">
    <property type="entry name" value="HAMP"/>
    <property type="match status" value="1"/>
</dbReference>
<feature type="domain" description="Histidine kinase" evidence="12">
    <location>
        <begin position="214"/>
        <end position="425"/>
    </location>
</feature>
<dbReference type="PANTHER" id="PTHR45436:SF5">
    <property type="entry name" value="SENSOR HISTIDINE KINASE TRCS"/>
    <property type="match status" value="1"/>
</dbReference>
<evidence type="ECO:0000256" key="3">
    <source>
        <dbReference type="ARBA" id="ARBA00012438"/>
    </source>
</evidence>
<feature type="transmembrane region" description="Helical" evidence="11">
    <location>
        <begin position="126"/>
        <end position="151"/>
    </location>
</feature>
<dbReference type="EC" id="2.7.13.3" evidence="3"/>
<keyword evidence="6 11" id="KW-0812">Transmembrane</keyword>
<dbReference type="PROSITE" id="PS50109">
    <property type="entry name" value="HIS_KIN"/>
    <property type="match status" value="1"/>
</dbReference>
<accession>A0A2P8R186</accession>
<dbReference type="Proteomes" id="UP000240535">
    <property type="component" value="Unassembled WGS sequence"/>
</dbReference>
<dbReference type="Gene3D" id="3.30.565.10">
    <property type="entry name" value="Histidine kinase-like ATPase, C-terminal domain"/>
    <property type="match status" value="1"/>
</dbReference>
<evidence type="ECO:0000256" key="8">
    <source>
        <dbReference type="ARBA" id="ARBA00022989"/>
    </source>
</evidence>
<dbReference type="InterPro" id="IPR036097">
    <property type="entry name" value="HisK_dim/P_sf"/>
</dbReference>
<dbReference type="OrthoDB" id="9762826at2"/>
<dbReference type="PANTHER" id="PTHR45436">
    <property type="entry name" value="SENSOR HISTIDINE KINASE YKOH"/>
    <property type="match status" value="1"/>
</dbReference>
<dbReference type="InterPro" id="IPR004358">
    <property type="entry name" value="Sig_transdc_His_kin-like_C"/>
</dbReference>
<comment type="subcellular location">
    <subcellularLocation>
        <location evidence="2">Membrane</location>
    </subcellularLocation>
</comment>
<dbReference type="GO" id="GO:0000155">
    <property type="term" value="F:phosphorelay sensor kinase activity"/>
    <property type="evidence" value="ECO:0007669"/>
    <property type="project" value="InterPro"/>
</dbReference>
<evidence type="ECO:0000256" key="7">
    <source>
        <dbReference type="ARBA" id="ARBA00022777"/>
    </source>
</evidence>
<dbReference type="SMART" id="SM00387">
    <property type="entry name" value="HATPase_c"/>
    <property type="match status" value="1"/>
</dbReference>
<evidence type="ECO:0000256" key="1">
    <source>
        <dbReference type="ARBA" id="ARBA00000085"/>
    </source>
</evidence>
<comment type="caution">
    <text evidence="14">The sequence shown here is derived from an EMBL/GenBank/DDBJ whole genome shotgun (WGS) entry which is preliminary data.</text>
</comment>
<dbReference type="InterPro" id="IPR005467">
    <property type="entry name" value="His_kinase_dom"/>
</dbReference>
<dbReference type="InterPro" id="IPR003661">
    <property type="entry name" value="HisK_dim/P_dom"/>
</dbReference>
<comment type="catalytic activity">
    <reaction evidence="1">
        <text>ATP + protein L-histidine = ADP + protein N-phospho-L-histidine.</text>
        <dbReference type="EC" id="2.7.13.3"/>
    </reaction>
</comment>
<dbReference type="Gene3D" id="1.10.287.130">
    <property type="match status" value="1"/>
</dbReference>
<dbReference type="Pfam" id="PF00512">
    <property type="entry name" value="HisKA"/>
    <property type="match status" value="1"/>
</dbReference>
<keyword evidence="5" id="KW-0808">Transferase</keyword>
<dbReference type="Pfam" id="PF02518">
    <property type="entry name" value="HATPase_c"/>
    <property type="match status" value="1"/>
</dbReference>
<protein>
    <recommendedName>
        <fullName evidence="3">histidine kinase</fullName>
        <ecNumber evidence="3">2.7.13.3</ecNumber>
    </recommendedName>
</protein>
<sequence>MFSQKSLRSKFILQLASASAMLIIIFSTMLYHYIKVNIFENVVQILNQHAIKISQIYEIDKEISSFYSQDLGHSIVTTNIIENKYDLKKPKYLKTELENRTFLELQYPVKSDLIVLKTDTTFYDNIVSQILVDIIIINVTMSLLIIFYAMFLSRTILLPIKILSRRLSKLDETVLTHIDETSIPIEFKPLSKGINRLIDRIHTFMEYQKELFIGIAHELKTPLAVMKTKNEVTLLKDREKEKYIEALQNNNNSINNMNKMISSILEIGRQEDAQFEPAVKKDIIAYLREICTNFQILAKAKGQNIKTDLKPVELYMNIQPQLFLHILQNFLQNAIKFSKEGSNIYVKSEARNKILKIYVIDEGIGINEDADLFAPFKRYGNEGGAGLGLFLAKGAAQAMNAKISIKNRTDGKSGAVAKIELPIDLRNLDKN</sequence>
<keyword evidence="8 11" id="KW-1133">Transmembrane helix</keyword>
<evidence type="ECO:0000256" key="4">
    <source>
        <dbReference type="ARBA" id="ARBA00022553"/>
    </source>
</evidence>
<dbReference type="SMART" id="SM00388">
    <property type="entry name" value="HisKA"/>
    <property type="match status" value="1"/>
</dbReference>
<evidence type="ECO:0000256" key="2">
    <source>
        <dbReference type="ARBA" id="ARBA00004370"/>
    </source>
</evidence>
<dbReference type="InterPro" id="IPR003594">
    <property type="entry name" value="HATPase_dom"/>
</dbReference>
<keyword evidence="7 14" id="KW-0418">Kinase</keyword>
<evidence type="ECO:0000256" key="9">
    <source>
        <dbReference type="ARBA" id="ARBA00023012"/>
    </source>
</evidence>
<keyword evidence="10 11" id="KW-0472">Membrane</keyword>
<evidence type="ECO:0000259" key="12">
    <source>
        <dbReference type="PROSITE" id="PS50109"/>
    </source>
</evidence>
<dbReference type="InterPro" id="IPR050428">
    <property type="entry name" value="TCS_sensor_his_kinase"/>
</dbReference>
<evidence type="ECO:0000256" key="6">
    <source>
        <dbReference type="ARBA" id="ARBA00022692"/>
    </source>
</evidence>
<evidence type="ECO:0000256" key="5">
    <source>
        <dbReference type="ARBA" id="ARBA00022679"/>
    </source>
</evidence>
<organism evidence="14 15">
    <name type="scientific">Campylobacter blaseri</name>
    <dbReference type="NCBI Taxonomy" id="2042961"/>
    <lineage>
        <taxon>Bacteria</taxon>
        <taxon>Pseudomonadati</taxon>
        <taxon>Campylobacterota</taxon>
        <taxon>Epsilonproteobacteria</taxon>
        <taxon>Campylobacterales</taxon>
        <taxon>Campylobacteraceae</taxon>
        <taxon>Campylobacter</taxon>
    </lineage>
</organism>
<proteinExistence type="predicted"/>
<evidence type="ECO:0000259" key="13">
    <source>
        <dbReference type="PROSITE" id="PS50885"/>
    </source>
</evidence>
<evidence type="ECO:0000313" key="14">
    <source>
        <dbReference type="EMBL" id="PSM52251.1"/>
    </source>
</evidence>
<reference evidence="15" key="1">
    <citation type="submission" date="2017-10" db="EMBL/GenBank/DDBJ databases">
        <title>Campylobacter species from seals.</title>
        <authorList>
            <person name="Gilbert M.J."/>
            <person name="Zomer A.L."/>
            <person name="Timmerman A.J."/>
            <person name="Duim B."/>
            <person name="Wagenaar J.A."/>
        </authorList>
    </citation>
    <scope>NUCLEOTIDE SEQUENCE [LARGE SCALE GENOMIC DNA]</scope>
    <source>
        <strain evidence="15">17S00004-5</strain>
    </source>
</reference>
<dbReference type="InterPro" id="IPR003660">
    <property type="entry name" value="HAMP_dom"/>
</dbReference>
<dbReference type="EMBL" id="PDHH01000003">
    <property type="protein sequence ID" value="PSM52251.1"/>
    <property type="molecule type" value="Genomic_DNA"/>
</dbReference>
<dbReference type="PRINTS" id="PR00344">
    <property type="entry name" value="BCTRLSENSOR"/>
</dbReference>
<dbReference type="AlphaFoldDB" id="A0A2P8R186"/>
<feature type="transmembrane region" description="Helical" evidence="11">
    <location>
        <begin position="12"/>
        <end position="34"/>
    </location>
</feature>
<evidence type="ECO:0000256" key="11">
    <source>
        <dbReference type="SAM" id="Phobius"/>
    </source>
</evidence>
<dbReference type="InterPro" id="IPR036890">
    <property type="entry name" value="HATPase_C_sf"/>
</dbReference>
<dbReference type="SUPFAM" id="SSF55874">
    <property type="entry name" value="ATPase domain of HSP90 chaperone/DNA topoisomerase II/histidine kinase"/>
    <property type="match status" value="1"/>
</dbReference>
<gene>
    <name evidence="14" type="ORF">CQ405_04130</name>
</gene>
<evidence type="ECO:0000313" key="15">
    <source>
        <dbReference type="Proteomes" id="UP000240535"/>
    </source>
</evidence>